<name>A0A450SEM9_9GAMM</name>
<gene>
    <name evidence="1" type="ORF">BECKDK2373B_GA0170837_103219</name>
</gene>
<accession>A0A450SEM9</accession>
<reference evidence="1" key="1">
    <citation type="submission" date="2019-02" db="EMBL/GenBank/DDBJ databases">
        <authorList>
            <person name="Gruber-Vodicka R. H."/>
            <person name="Seah K. B. B."/>
        </authorList>
    </citation>
    <scope>NUCLEOTIDE SEQUENCE</scope>
    <source>
        <strain evidence="1">BECK_DK47</strain>
    </source>
</reference>
<dbReference type="EMBL" id="CAADEX010000032">
    <property type="protein sequence ID" value="VFJ51165.1"/>
    <property type="molecule type" value="Genomic_DNA"/>
</dbReference>
<proteinExistence type="predicted"/>
<evidence type="ECO:0000313" key="1">
    <source>
        <dbReference type="EMBL" id="VFJ51165.1"/>
    </source>
</evidence>
<organism evidence="1">
    <name type="scientific">Candidatus Kentrum sp. DK</name>
    <dbReference type="NCBI Taxonomy" id="2126562"/>
    <lineage>
        <taxon>Bacteria</taxon>
        <taxon>Pseudomonadati</taxon>
        <taxon>Pseudomonadota</taxon>
        <taxon>Gammaproteobacteria</taxon>
        <taxon>Candidatus Kentrum</taxon>
    </lineage>
</organism>
<protein>
    <submittedName>
        <fullName evidence="1">Uncharacterized protein</fullName>
    </submittedName>
</protein>
<dbReference type="AlphaFoldDB" id="A0A450SEM9"/>
<sequence length="73" mass="8204">MNKLDQEEREILEAFESGNARRAKNAVDIGRRHREYAKAMFEKDAQISIDFIGNAPVRFMDAAGYGSSPLGSR</sequence>